<dbReference type="EMBL" id="KI912110">
    <property type="protein sequence ID" value="ETS86113.1"/>
    <property type="molecule type" value="Genomic_DNA"/>
</dbReference>
<accession>W3XJ72</accession>
<dbReference type="GO" id="GO:0000978">
    <property type="term" value="F:RNA polymerase II cis-regulatory region sequence-specific DNA binding"/>
    <property type="evidence" value="ECO:0007669"/>
    <property type="project" value="InterPro"/>
</dbReference>
<reference evidence="10" key="1">
    <citation type="journal article" date="2015" name="BMC Genomics">
        <title>Genomic and transcriptomic analysis of the endophytic fungus Pestalotiopsis fici reveals its lifestyle and high potential for synthesis of natural products.</title>
        <authorList>
            <person name="Wang X."/>
            <person name="Zhang X."/>
            <person name="Liu L."/>
            <person name="Xiang M."/>
            <person name="Wang W."/>
            <person name="Sun X."/>
            <person name="Che Y."/>
            <person name="Guo L."/>
            <person name="Liu G."/>
            <person name="Guo L."/>
            <person name="Wang C."/>
            <person name="Yin W.B."/>
            <person name="Stadler M."/>
            <person name="Zhang X."/>
            <person name="Liu X."/>
        </authorList>
    </citation>
    <scope>NUCLEOTIDE SEQUENCE [LARGE SCALE GENOMIC DNA]</scope>
    <source>
        <strain evidence="10">W106-1 / CGMCC3.15140</strain>
    </source>
</reference>
<dbReference type="GO" id="GO:0005634">
    <property type="term" value="C:nucleus"/>
    <property type="evidence" value="ECO:0007669"/>
    <property type="project" value="UniProtKB-SubCell"/>
</dbReference>
<dbReference type="eggNOG" id="KOG1721">
    <property type="taxonomic scope" value="Eukaryota"/>
</dbReference>
<evidence type="ECO:0000256" key="2">
    <source>
        <dbReference type="ARBA" id="ARBA00022723"/>
    </source>
</evidence>
<evidence type="ECO:0000256" key="7">
    <source>
        <dbReference type="SAM" id="MobiDB-lite"/>
    </source>
</evidence>
<evidence type="ECO:0000313" key="9">
    <source>
        <dbReference type="EMBL" id="ETS86113.1"/>
    </source>
</evidence>
<keyword evidence="6" id="KW-0539">Nucleus</keyword>
<dbReference type="InParanoid" id="W3XJ72"/>
<dbReference type="OrthoDB" id="654211at2759"/>
<evidence type="ECO:0000259" key="8">
    <source>
        <dbReference type="Pfam" id="PF04082"/>
    </source>
</evidence>
<feature type="region of interest" description="Disordered" evidence="7">
    <location>
        <begin position="19"/>
        <end position="39"/>
    </location>
</feature>
<evidence type="ECO:0000256" key="4">
    <source>
        <dbReference type="ARBA" id="ARBA00022771"/>
    </source>
</evidence>
<evidence type="ECO:0000313" key="10">
    <source>
        <dbReference type="Proteomes" id="UP000030651"/>
    </source>
</evidence>
<evidence type="ECO:0000256" key="6">
    <source>
        <dbReference type="ARBA" id="ARBA00023242"/>
    </source>
</evidence>
<dbReference type="InterPro" id="IPR051059">
    <property type="entry name" value="VerF-like"/>
</dbReference>
<dbReference type="GO" id="GO:0000785">
    <property type="term" value="C:chromatin"/>
    <property type="evidence" value="ECO:0007669"/>
    <property type="project" value="TreeGrafter"/>
</dbReference>
<evidence type="ECO:0000256" key="1">
    <source>
        <dbReference type="ARBA" id="ARBA00004123"/>
    </source>
</evidence>
<dbReference type="AlphaFoldDB" id="W3XJ72"/>
<comment type="subcellular location">
    <subcellularLocation>
        <location evidence="1">Nucleus</location>
    </subcellularLocation>
</comment>
<keyword evidence="2" id="KW-0479">Metal-binding</keyword>
<organism evidence="9 10">
    <name type="scientific">Pestalotiopsis fici (strain W106-1 / CGMCC3.15140)</name>
    <dbReference type="NCBI Taxonomy" id="1229662"/>
    <lineage>
        <taxon>Eukaryota</taxon>
        <taxon>Fungi</taxon>
        <taxon>Dikarya</taxon>
        <taxon>Ascomycota</taxon>
        <taxon>Pezizomycotina</taxon>
        <taxon>Sordariomycetes</taxon>
        <taxon>Xylariomycetidae</taxon>
        <taxon>Amphisphaeriales</taxon>
        <taxon>Sporocadaceae</taxon>
        <taxon>Pestalotiopsis</taxon>
    </lineage>
</organism>
<feature type="domain" description="Xylanolytic transcriptional activator regulatory" evidence="8">
    <location>
        <begin position="264"/>
        <end position="456"/>
    </location>
</feature>
<evidence type="ECO:0000256" key="3">
    <source>
        <dbReference type="ARBA" id="ARBA00022737"/>
    </source>
</evidence>
<name>W3XJ72_PESFW</name>
<evidence type="ECO:0000256" key="5">
    <source>
        <dbReference type="ARBA" id="ARBA00022833"/>
    </source>
</evidence>
<protein>
    <recommendedName>
        <fullName evidence="8">Xylanolytic transcriptional activator regulatory domain-containing protein</fullName>
    </recommendedName>
</protein>
<gene>
    <name evidence="9" type="ORF">PFICI_04138</name>
</gene>
<dbReference type="RefSeq" id="XP_007830910.1">
    <property type="nucleotide sequence ID" value="XM_007832719.1"/>
</dbReference>
<dbReference type="PANTHER" id="PTHR40626:SF10">
    <property type="entry name" value="C2H2-TYPE DOMAIN-CONTAINING PROTEIN"/>
    <property type="match status" value="1"/>
</dbReference>
<dbReference type="GO" id="GO:0000981">
    <property type="term" value="F:DNA-binding transcription factor activity, RNA polymerase II-specific"/>
    <property type="evidence" value="ECO:0007669"/>
    <property type="project" value="InterPro"/>
</dbReference>
<feature type="compositionally biased region" description="Polar residues" evidence="7">
    <location>
        <begin position="150"/>
        <end position="179"/>
    </location>
</feature>
<feature type="region of interest" description="Disordered" evidence="7">
    <location>
        <begin position="150"/>
        <end position="186"/>
    </location>
</feature>
<dbReference type="InterPro" id="IPR007219">
    <property type="entry name" value="XnlR_reg_dom"/>
</dbReference>
<proteinExistence type="predicted"/>
<keyword evidence="3" id="KW-0677">Repeat</keyword>
<feature type="compositionally biased region" description="Polar residues" evidence="7">
    <location>
        <begin position="28"/>
        <end position="39"/>
    </location>
</feature>
<keyword evidence="4" id="KW-0863">Zinc-finger</keyword>
<keyword evidence="10" id="KW-1185">Reference proteome</keyword>
<keyword evidence="5" id="KW-0862">Zinc</keyword>
<dbReference type="KEGG" id="pfy:PFICI_04138"/>
<dbReference type="CDD" id="cd12148">
    <property type="entry name" value="fungal_TF_MHR"/>
    <property type="match status" value="1"/>
</dbReference>
<dbReference type="OMA" id="PSCEAEW"/>
<dbReference type="GO" id="GO:0008270">
    <property type="term" value="F:zinc ion binding"/>
    <property type="evidence" value="ECO:0007669"/>
    <property type="project" value="UniProtKB-KW"/>
</dbReference>
<sequence>MKICLTRYYRDLLSRHQRLSHSEGAATNDVTPSQLDESVPEIQNKSRLPVNIETFAAQELQELNYLPNATTTTAVAQDGQGPENRDFSTQSMSWIPQPLDNEYHVMPNMMLDYGNIPESQFLWDNFLIADQPAPSEFFGTDTATMNQVAGPSQHVQSSFPFNQMSSQPGFQDRNPSSPVTDHGQSDNLRLRLPSLEPAIQPPEEHAREPNRAPNPKPFVVVKTPWKISTEDYVRITERLSSANPGLLHSSNFPSRHTLSRYLEGYFRGFHDHFPFLHMTSFSAVSLAPELLLSLAAMGAFYRFEHSQGHKLYLSARKAIDSRIDAIRAEEAAGTQGTKSSGLPILQGLIVLLTLASWGDNRLSRDAMSLSSQVVMLARDLGISSQEKVSDSPSWESWIMAEERCRTLWSAYSLLTLQNIISDMTPMALNREISMDLPSCNCVWRAQNSVEWAQYKAEETLSFPKVLRDLLSGVPIHQKKLISSFGNYVLIVAIIQQVFLARLGTCQLDDSESPLGKESIQIMETTLLLWQQSWEATYESTLDPSSPKGPMGFNSTAPLRLAYIRLNSNVSPASRGIYEETPCGSDGFMKAFHKPLHRSSHTDRAVLQCIYALSVPVRVGVAFVARTQTLHWSAQHAICTLECAFFLIQWLRSLSTREDGDVYYNIRLGLLRPDEQRLLDMLISLIRETDMASTVEYPGPQQIIAKGLIVAVAKLWAGTIEGLQVFEIVQKVGERLQALSAYLQAERI</sequence>
<dbReference type="GeneID" id="19269151"/>
<dbReference type="GO" id="GO:0006351">
    <property type="term" value="P:DNA-templated transcription"/>
    <property type="evidence" value="ECO:0007669"/>
    <property type="project" value="InterPro"/>
</dbReference>
<dbReference type="Proteomes" id="UP000030651">
    <property type="component" value="Unassembled WGS sequence"/>
</dbReference>
<dbReference type="PANTHER" id="PTHR40626">
    <property type="entry name" value="MIP31509P"/>
    <property type="match status" value="1"/>
</dbReference>
<dbReference type="HOGENOM" id="CLU_007784_2_0_1"/>
<dbReference type="Pfam" id="PF04082">
    <property type="entry name" value="Fungal_trans"/>
    <property type="match status" value="1"/>
</dbReference>